<evidence type="ECO:0000313" key="3">
    <source>
        <dbReference type="Proteomes" id="UP001642360"/>
    </source>
</evidence>
<name>A0ABC8S0U1_9AQUA</name>
<protein>
    <submittedName>
        <fullName evidence="2">Uncharacterized protein</fullName>
    </submittedName>
</protein>
<dbReference type="EMBL" id="CAUOFW020002041">
    <property type="protein sequence ID" value="CAK9150467.1"/>
    <property type="molecule type" value="Genomic_DNA"/>
</dbReference>
<evidence type="ECO:0000313" key="2">
    <source>
        <dbReference type="EMBL" id="CAK9150467.1"/>
    </source>
</evidence>
<gene>
    <name evidence="2" type="ORF">ILEXP_LOCUS18621</name>
</gene>
<feature type="region of interest" description="Disordered" evidence="1">
    <location>
        <begin position="29"/>
        <end position="59"/>
    </location>
</feature>
<proteinExistence type="predicted"/>
<evidence type="ECO:0000256" key="1">
    <source>
        <dbReference type="SAM" id="MobiDB-lite"/>
    </source>
</evidence>
<sequence length="59" mass="6023">MVRSFEVTLPLAKVPTSIVTEAPASFAPELPEATSDALASSTPEVPKLPEATSDPAVGT</sequence>
<dbReference type="AlphaFoldDB" id="A0ABC8S0U1"/>
<comment type="caution">
    <text evidence="2">The sequence shown here is derived from an EMBL/GenBank/DDBJ whole genome shotgun (WGS) entry which is preliminary data.</text>
</comment>
<accession>A0ABC8S0U1</accession>
<keyword evidence="3" id="KW-1185">Reference proteome</keyword>
<dbReference type="Proteomes" id="UP001642360">
    <property type="component" value="Unassembled WGS sequence"/>
</dbReference>
<organism evidence="2 3">
    <name type="scientific">Ilex paraguariensis</name>
    <name type="common">yerba mate</name>
    <dbReference type="NCBI Taxonomy" id="185542"/>
    <lineage>
        <taxon>Eukaryota</taxon>
        <taxon>Viridiplantae</taxon>
        <taxon>Streptophyta</taxon>
        <taxon>Embryophyta</taxon>
        <taxon>Tracheophyta</taxon>
        <taxon>Spermatophyta</taxon>
        <taxon>Magnoliopsida</taxon>
        <taxon>eudicotyledons</taxon>
        <taxon>Gunneridae</taxon>
        <taxon>Pentapetalae</taxon>
        <taxon>asterids</taxon>
        <taxon>campanulids</taxon>
        <taxon>Aquifoliales</taxon>
        <taxon>Aquifoliaceae</taxon>
        <taxon>Ilex</taxon>
    </lineage>
</organism>
<reference evidence="2 3" key="1">
    <citation type="submission" date="2024-02" db="EMBL/GenBank/DDBJ databases">
        <authorList>
            <person name="Vignale AGUSTIN F."/>
            <person name="Sosa J E."/>
            <person name="Modenutti C."/>
        </authorList>
    </citation>
    <scope>NUCLEOTIDE SEQUENCE [LARGE SCALE GENOMIC DNA]</scope>
</reference>